<protein>
    <submittedName>
        <fullName evidence="1">Uncharacterized protein</fullName>
    </submittedName>
</protein>
<gene>
    <name evidence="1" type="ORF">ELLFYP34_03697</name>
</gene>
<dbReference type="AlphaFoldDB" id="A0A6N3G4R7"/>
<dbReference type="EMBL" id="CACRTR010000016">
    <property type="protein sequence ID" value="VYU59130.1"/>
    <property type="molecule type" value="Genomic_DNA"/>
</dbReference>
<accession>A0A6N3G4R7</accession>
<evidence type="ECO:0000313" key="1">
    <source>
        <dbReference type="EMBL" id="VYU59130.1"/>
    </source>
</evidence>
<organism evidence="1">
    <name type="scientific">Eubacterium limosum</name>
    <dbReference type="NCBI Taxonomy" id="1736"/>
    <lineage>
        <taxon>Bacteria</taxon>
        <taxon>Bacillati</taxon>
        <taxon>Bacillota</taxon>
        <taxon>Clostridia</taxon>
        <taxon>Eubacteriales</taxon>
        <taxon>Eubacteriaceae</taxon>
        <taxon>Eubacterium</taxon>
    </lineage>
</organism>
<proteinExistence type="predicted"/>
<sequence length="257" mass="29392">MFKEKMVTPAIPERVYALCKIVEKGPVTTSEIKEKMEPDFLGNKSSYFNDYRNAAEELGLISISDDLVSLEVEDKIVKSTDNMRTYINQQLEKFNAGQFYLVTNAFFEKGSDIFKEDKNIANLGPMFSEMTGLQVDAMAMRAWRFWASFLGFGYLQDMFVIPNANVFLKDIIKESNFEKNKMYSISEFIDILSPKANIIISDPSSKKFNYGVSNGLRALQDSGFLKMEHILDQKDIWALYPMKAYSNDSIITNITIL</sequence>
<name>A0A6N3G4R7_EUBLI</name>
<reference evidence="1" key="1">
    <citation type="submission" date="2019-11" db="EMBL/GenBank/DDBJ databases">
        <authorList>
            <person name="Feng L."/>
        </authorList>
    </citation>
    <scope>NUCLEOTIDE SEQUENCE</scope>
    <source>
        <strain evidence="1">ElimosumLFYP34</strain>
    </source>
</reference>